<keyword evidence="3" id="KW-1185">Reference proteome</keyword>
<evidence type="ECO:0000256" key="1">
    <source>
        <dbReference type="SAM" id="Phobius"/>
    </source>
</evidence>
<organism evidence="2 3">
    <name type="scientific">Kocuria soli</name>
    <dbReference type="NCBI Taxonomy" id="2485125"/>
    <lineage>
        <taxon>Bacteria</taxon>
        <taxon>Bacillati</taxon>
        <taxon>Actinomycetota</taxon>
        <taxon>Actinomycetes</taxon>
        <taxon>Micrococcales</taxon>
        <taxon>Micrococcaceae</taxon>
        <taxon>Kocuria</taxon>
    </lineage>
</organism>
<dbReference type="AlphaFoldDB" id="A0A3N3ZNP9"/>
<keyword evidence="1" id="KW-1133">Transmembrane helix</keyword>
<proteinExistence type="predicted"/>
<reference evidence="2 3" key="1">
    <citation type="submission" date="2018-10" db="EMBL/GenBank/DDBJ databases">
        <title>Kocuria sp. M5W7-7, whole genome shotgun sequence.</title>
        <authorList>
            <person name="Tuo L."/>
        </authorList>
    </citation>
    <scope>NUCLEOTIDE SEQUENCE [LARGE SCALE GENOMIC DNA]</scope>
    <source>
        <strain evidence="2 3">M5W7-7</strain>
    </source>
</reference>
<accession>A0A3N3ZNP9</accession>
<evidence type="ECO:0000313" key="2">
    <source>
        <dbReference type="EMBL" id="ROZ62477.1"/>
    </source>
</evidence>
<comment type="caution">
    <text evidence="2">The sequence shown here is derived from an EMBL/GenBank/DDBJ whole genome shotgun (WGS) entry which is preliminary data.</text>
</comment>
<dbReference type="EMBL" id="RKMF01000012">
    <property type="protein sequence ID" value="ROZ62477.1"/>
    <property type="molecule type" value="Genomic_DNA"/>
</dbReference>
<sequence>MTLAGLSIAVFVGILTVAAPGSTSFVQAGLWVMLMLSLAGLHVVLLRSRTQGLAAAEDVLASRQRSQDAQKDSEKVMSGTLQCDRLSRPVPWKRDQVRHVTLSLRAVDDYRDR</sequence>
<gene>
    <name evidence="2" type="ORF">EDL96_09820</name>
</gene>
<dbReference type="Proteomes" id="UP000270616">
    <property type="component" value="Unassembled WGS sequence"/>
</dbReference>
<keyword evidence="1" id="KW-0472">Membrane</keyword>
<protein>
    <submittedName>
        <fullName evidence="2">Uncharacterized protein</fullName>
    </submittedName>
</protein>
<feature type="transmembrane region" description="Helical" evidence="1">
    <location>
        <begin position="28"/>
        <end position="46"/>
    </location>
</feature>
<name>A0A3N3ZNP9_9MICC</name>
<keyword evidence="1" id="KW-0812">Transmembrane</keyword>
<evidence type="ECO:0000313" key="3">
    <source>
        <dbReference type="Proteomes" id="UP000270616"/>
    </source>
</evidence>